<comment type="caution">
    <text evidence="1">The sequence shown here is derived from an EMBL/GenBank/DDBJ whole genome shotgun (WGS) entry which is preliminary data.</text>
</comment>
<evidence type="ECO:0000313" key="2">
    <source>
        <dbReference type="Proteomes" id="UP000015442"/>
    </source>
</evidence>
<sequence>MSKQLLCNIKKLKMNFAMDNASKNYNLFIFAKDWKYFGLCKVMFFLQRLYRKSQ</sequence>
<dbReference type="AlphaFoldDB" id="T0F8J0"/>
<name>T0F8J0_9LEPT</name>
<gene>
    <name evidence="1" type="ORF">LEP1GSC059_1882</name>
</gene>
<accession>T0F8J0</accession>
<reference evidence="1 2" key="1">
    <citation type="submission" date="2013-05" db="EMBL/GenBank/DDBJ databases">
        <authorList>
            <person name="Harkins D.M."/>
            <person name="Durkin A.S."/>
            <person name="Brinkac L.M."/>
            <person name="Haft D.H."/>
            <person name="Selengut J.D."/>
            <person name="Sanka R."/>
            <person name="DePew J."/>
            <person name="Purushe J."/>
            <person name="Hartskeerl R.A."/>
            <person name="Ahmed A."/>
            <person name="van der Linden H."/>
            <person name="Goris M.G.A."/>
            <person name="Vinetz J.M."/>
            <person name="Sutton G.G."/>
            <person name="Nierman W.C."/>
            <person name="Fouts D.E."/>
        </authorList>
    </citation>
    <scope>NUCLEOTIDE SEQUENCE [LARGE SCALE GENOMIC DNA]</scope>
    <source>
        <strain evidence="1 2">CZ214</strain>
    </source>
</reference>
<proteinExistence type="predicted"/>
<dbReference type="EMBL" id="AKWY02000034">
    <property type="protein sequence ID" value="EQA69523.1"/>
    <property type="molecule type" value="Genomic_DNA"/>
</dbReference>
<dbReference type="Proteomes" id="UP000015442">
    <property type="component" value="Unassembled WGS sequence"/>
</dbReference>
<evidence type="ECO:0000313" key="1">
    <source>
        <dbReference type="EMBL" id="EQA69523.1"/>
    </source>
</evidence>
<protein>
    <submittedName>
        <fullName evidence="1">Uncharacterized protein</fullName>
    </submittedName>
</protein>
<organism evidence="1 2">
    <name type="scientific">Leptospira noguchii serovar Panama str. CZ214</name>
    <dbReference type="NCBI Taxonomy" id="1001595"/>
    <lineage>
        <taxon>Bacteria</taxon>
        <taxon>Pseudomonadati</taxon>
        <taxon>Spirochaetota</taxon>
        <taxon>Spirochaetia</taxon>
        <taxon>Leptospirales</taxon>
        <taxon>Leptospiraceae</taxon>
        <taxon>Leptospira</taxon>
    </lineage>
</organism>